<evidence type="ECO:0000313" key="1">
    <source>
        <dbReference type="EMBL" id="MPM71326.1"/>
    </source>
</evidence>
<sequence>MGTISLRMDEEDEKLIKEYAKTKNITVSSLIRNAVLEKIEDEIDMDLYHIAMKQHIANPQVVSFDEMMKEIDF</sequence>
<protein>
    <recommendedName>
        <fullName evidence="2">Ribbon-helix-helix protein CopG domain-containing protein</fullName>
    </recommendedName>
</protein>
<dbReference type="SUPFAM" id="SSF47598">
    <property type="entry name" value="Ribbon-helix-helix"/>
    <property type="match status" value="1"/>
</dbReference>
<gene>
    <name evidence="1" type="ORF">SDC9_118290</name>
</gene>
<dbReference type="AlphaFoldDB" id="A0A645C0J1"/>
<dbReference type="EMBL" id="VSSQ01024038">
    <property type="protein sequence ID" value="MPM71326.1"/>
    <property type="molecule type" value="Genomic_DNA"/>
</dbReference>
<organism evidence="1">
    <name type="scientific">bioreactor metagenome</name>
    <dbReference type="NCBI Taxonomy" id="1076179"/>
    <lineage>
        <taxon>unclassified sequences</taxon>
        <taxon>metagenomes</taxon>
        <taxon>ecological metagenomes</taxon>
    </lineage>
</organism>
<proteinExistence type="predicted"/>
<dbReference type="Pfam" id="PF19807">
    <property type="entry name" value="DUF6290"/>
    <property type="match status" value="1"/>
</dbReference>
<reference evidence="1" key="1">
    <citation type="submission" date="2019-08" db="EMBL/GenBank/DDBJ databases">
        <authorList>
            <person name="Kucharzyk K."/>
            <person name="Murdoch R.W."/>
            <person name="Higgins S."/>
            <person name="Loffler F."/>
        </authorList>
    </citation>
    <scope>NUCLEOTIDE SEQUENCE</scope>
</reference>
<dbReference type="GO" id="GO:0006355">
    <property type="term" value="P:regulation of DNA-templated transcription"/>
    <property type="evidence" value="ECO:0007669"/>
    <property type="project" value="InterPro"/>
</dbReference>
<dbReference type="InterPro" id="IPR010985">
    <property type="entry name" value="Ribbon_hlx_hlx"/>
</dbReference>
<name>A0A645C0J1_9ZZZZ</name>
<accession>A0A645C0J1</accession>
<evidence type="ECO:0008006" key="2">
    <source>
        <dbReference type="Google" id="ProtNLM"/>
    </source>
</evidence>
<dbReference type="InterPro" id="IPR046257">
    <property type="entry name" value="DUF6290"/>
</dbReference>
<dbReference type="NCBIfam" id="NF046040">
    <property type="entry name" value="RelB_antitoxin"/>
    <property type="match status" value="1"/>
</dbReference>
<comment type="caution">
    <text evidence="1">The sequence shown here is derived from an EMBL/GenBank/DDBJ whole genome shotgun (WGS) entry which is preliminary data.</text>
</comment>